<keyword evidence="3 7" id="KW-1133">Transmembrane helix</keyword>
<keyword evidence="2 7" id="KW-0812">Transmembrane</keyword>
<evidence type="ECO:0000313" key="9">
    <source>
        <dbReference type="EMBL" id="CAI6288290.1"/>
    </source>
</evidence>
<evidence type="ECO:0000256" key="7">
    <source>
        <dbReference type="SAM" id="Phobius"/>
    </source>
</evidence>
<feature type="transmembrane region" description="Helical" evidence="7">
    <location>
        <begin position="12"/>
        <end position="33"/>
    </location>
</feature>
<dbReference type="Pfam" id="PF20684">
    <property type="entry name" value="Fung_rhodopsin"/>
    <property type="match status" value="1"/>
</dbReference>
<organism evidence="9 10">
    <name type="scientific">Periconia digitata</name>
    <dbReference type="NCBI Taxonomy" id="1303443"/>
    <lineage>
        <taxon>Eukaryota</taxon>
        <taxon>Fungi</taxon>
        <taxon>Dikarya</taxon>
        <taxon>Ascomycota</taxon>
        <taxon>Pezizomycotina</taxon>
        <taxon>Dothideomycetes</taxon>
        <taxon>Pleosporomycetidae</taxon>
        <taxon>Pleosporales</taxon>
        <taxon>Massarineae</taxon>
        <taxon>Periconiaceae</taxon>
        <taxon>Periconia</taxon>
    </lineage>
</organism>
<feature type="domain" description="Rhodopsin" evidence="8">
    <location>
        <begin position="33"/>
        <end position="273"/>
    </location>
</feature>
<comment type="similarity">
    <text evidence="5">Belongs to the SAT4 family.</text>
</comment>
<dbReference type="EMBL" id="CAOQHR010000001">
    <property type="protein sequence ID" value="CAI6288290.1"/>
    <property type="molecule type" value="Genomic_DNA"/>
</dbReference>
<comment type="caution">
    <text evidence="9">The sequence shown here is derived from an EMBL/GenBank/DDBJ whole genome shotgun (WGS) entry which is preliminary data.</text>
</comment>
<name>A0A9W4U5E8_9PLEO</name>
<reference evidence="9" key="1">
    <citation type="submission" date="2023-01" db="EMBL/GenBank/DDBJ databases">
        <authorList>
            <person name="Van Ghelder C."/>
            <person name="Rancurel C."/>
        </authorList>
    </citation>
    <scope>NUCLEOTIDE SEQUENCE</scope>
    <source>
        <strain evidence="9">CNCM I-4278</strain>
    </source>
</reference>
<dbReference type="PANTHER" id="PTHR33048:SF57">
    <property type="entry name" value="INTEGRAL MEMBRANE PROTEIN-RELATED"/>
    <property type="match status" value="1"/>
</dbReference>
<dbReference type="PANTHER" id="PTHR33048">
    <property type="entry name" value="PTH11-LIKE INTEGRAL MEMBRANE PROTEIN (AFU_ORTHOLOGUE AFUA_5G11245)"/>
    <property type="match status" value="1"/>
</dbReference>
<protein>
    <recommendedName>
        <fullName evidence="8">Rhodopsin domain-containing protein</fullName>
    </recommendedName>
</protein>
<feature type="transmembrane region" description="Helical" evidence="7">
    <location>
        <begin position="53"/>
        <end position="76"/>
    </location>
</feature>
<dbReference type="InterPro" id="IPR052337">
    <property type="entry name" value="SAT4-like"/>
</dbReference>
<comment type="subcellular location">
    <subcellularLocation>
        <location evidence="1">Membrane</location>
        <topology evidence="1">Multi-pass membrane protein</topology>
    </subcellularLocation>
</comment>
<evidence type="ECO:0000256" key="5">
    <source>
        <dbReference type="ARBA" id="ARBA00038359"/>
    </source>
</evidence>
<evidence type="ECO:0000313" key="10">
    <source>
        <dbReference type="Proteomes" id="UP001152607"/>
    </source>
</evidence>
<feature type="transmembrane region" description="Helical" evidence="7">
    <location>
        <begin position="212"/>
        <end position="231"/>
    </location>
</feature>
<accession>A0A9W4U5E8</accession>
<evidence type="ECO:0000256" key="3">
    <source>
        <dbReference type="ARBA" id="ARBA00022989"/>
    </source>
</evidence>
<dbReference type="GO" id="GO:0016020">
    <property type="term" value="C:membrane"/>
    <property type="evidence" value="ECO:0007669"/>
    <property type="project" value="UniProtKB-SubCell"/>
</dbReference>
<feature type="compositionally biased region" description="Polar residues" evidence="6">
    <location>
        <begin position="386"/>
        <end position="395"/>
    </location>
</feature>
<keyword evidence="10" id="KW-1185">Reference proteome</keyword>
<sequence length="424" mass="47638">MIEITIRQDSTVAINLIAVVSLFLVLATVAALLRIPARRYTRQKFNLSDYTAFLALFCVAGLAATQYVSSISGGIGRPMSDLKSRKYIQTTIEALKFGWLMWASANTCVRLSMLHLLHTIFWASDFTRRATYVLGTANIMFFIACLVDWAVICRPFNFYWRNDIEGVCGNIQQSMLLVAIFNLILDFLLILLPLPCLWKLKMPTHRKIGVSIIFSMGAVICAITVVRIFTIREFAKPSAKKHWSTTIFPDAVLTSIEPSLGVINASIPLFPAVYRMLTGTPFWRRSTSYFSTFRSRSSISNSSKNTVSQGNGKDGSFLKQQRLHKVDSGLTQDKHSDTFSEKTMKKSSDVESASSADRFLDNELTGIDMQGMAFQQPSPNAEGKNSRLQTQQQKSESIRDFHLTDVDCGHGFYLNPEMYAKRGF</sequence>
<feature type="transmembrane region" description="Helical" evidence="7">
    <location>
        <begin position="130"/>
        <end position="153"/>
    </location>
</feature>
<gene>
    <name evidence="9" type="ORF">PDIGIT_LOCUS2384</name>
</gene>
<feature type="transmembrane region" description="Helical" evidence="7">
    <location>
        <begin position="174"/>
        <end position="192"/>
    </location>
</feature>
<keyword evidence="4 7" id="KW-0472">Membrane</keyword>
<evidence type="ECO:0000256" key="4">
    <source>
        <dbReference type="ARBA" id="ARBA00023136"/>
    </source>
</evidence>
<evidence type="ECO:0000259" key="8">
    <source>
        <dbReference type="Pfam" id="PF20684"/>
    </source>
</evidence>
<dbReference type="InterPro" id="IPR049326">
    <property type="entry name" value="Rhodopsin_dom_fungi"/>
</dbReference>
<dbReference type="AlphaFoldDB" id="A0A9W4U5E8"/>
<dbReference type="OrthoDB" id="10017208at2759"/>
<dbReference type="Proteomes" id="UP001152607">
    <property type="component" value="Unassembled WGS sequence"/>
</dbReference>
<evidence type="ECO:0000256" key="1">
    <source>
        <dbReference type="ARBA" id="ARBA00004141"/>
    </source>
</evidence>
<evidence type="ECO:0000256" key="2">
    <source>
        <dbReference type="ARBA" id="ARBA00022692"/>
    </source>
</evidence>
<evidence type="ECO:0000256" key="6">
    <source>
        <dbReference type="SAM" id="MobiDB-lite"/>
    </source>
</evidence>
<feature type="region of interest" description="Disordered" evidence="6">
    <location>
        <begin position="373"/>
        <end position="398"/>
    </location>
</feature>
<feature type="region of interest" description="Disordered" evidence="6">
    <location>
        <begin position="298"/>
        <end position="355"/>
    </location>
</feature>
<feature type="compositionally biased region" description="Basic and acidic residues" evidence="6">
    <location>
        <begin position="324"/>
        <end position="349"/>
    </location>
</feature>
<proteinExistence type="inferred from homology"/>